<dbReference type="Proteomes" id="UP001152646">
    <property type="component" value="Unassembled WGS sequence"/>
</dbReference>
<dbReference type="EMBL" id="CAJVPA010000206">
    <property type="protein sequence ID" value="CAG8400542.1"/>
    <property type="molecule type" value="Genomic_DNA"/>
</dbReference>
<sequence>MAQRWFPFSRFHPGSVFEFQVPTGTQWKIEDKLSQSQTQRENADSRHPPSNPSSSAATTFRVQGLGRHGRVAYMRVILQIPHLETEYESPDIRRQQATLCHSGELEAYKKFHAQNAEMTPSLLAIKEEVQKNDGFVPGGFVVFLVYEKVPGIRLAEDETCYPGLPLHTFFTKFDRAERDKTREKFNEVYPAFAEMDCYPFSTWANHLVWDSSSAKLYFIDFRGAHSIYEALDDHPIRHNGKLITHVEKGVKPEDWEEWGLALPPENLRERGRLSAWTL</sequence>
<evidence type="ECO:0000313" key="2">
    <source>
        <dbReference type="EMBL" id="CAG8400542.1"/>
    </source>
</evidence>
<reference evidence="2" key="1">
    <citation type="submission" date="2021-07" db="EMBL/GenBank/DDBJ databases">
        <authorList>
            <person name="Branca A.L. A."/>
        </authorList>
    </citation>
    <scope>NUCLEOTIDE SEQUENCE</scope>
</reference>
<gene>
    <name evidence="2" type="ORF">PSALAMII_LOCUS8053</name>
</gene>
<proteinExistence type="predicted"/>
<evidence type="ECO:0000313" key="3">
    <source>
        <dbReference type="Proteomes" id="UP001152646"/>
    </source>
</evidence>
<accession>A0A9W4JHW0</accession>
<feature type="region of interest" description="Disordered" evidence="1">
    <location>
        <begin position="32"/>
        <end position="57"/>
    </location>
</feature>
<name>A0A9W4JHW0_9EURO</name>
<protein>
    <submittedName>
        <fullName evidence="2">Uncharacterized protein</fullName>
    </submittedName>
</protein>
<evidence type="ECO:0000256" key="1">
    <source>
        <dbReference type="SAM" id="MobiDB-lite"/>
    </source>
</evidence>
<dbReference type="OrthoDB" id="4207132at2759"/>
<comment type="caution">
    <text evidence="2">The sequence shown here is derived from an EMBL/GenBank/DDBJ whole genome shotgun (WGS) entry which is preliminary data.</text>
</comment>
<dbReference type="AlphaFoldDB" id="A0A9W4JHW0"/>
<organism evidence="2 3">
    <name type="scientific">Penicillium salamii</name>
    <dbReference type="NCBI Taxonomy" id="1612424"/>
    <lineage>
        <taxon>Eukaryota</taxon>
        <taxon>Fungi</taxon>
        <taxon>Dikarya</taxon>
        <taxon>Ascomycota</taxon>
        <taxon>Pezizomycotina</taxon>
        <taxon>Eurotiomycetes</taxon>
        <taxon>Eurotiomycetidae</taxon>
        <taxon>Eurotiales</taxon>
        <taxon>Aspergillaceae</taxon>
        <taxon>Penicillium</taxon>
    </lineage>
</organism>